<gene>
    <name evidence="1" type="ORF">SAMN04488552_0653</name>
</gene>
<sequence length="309" mass="36962">MHPNCDEKAINSHIMQKNGILSAISDDQHLWELSIDHFKQEYAGFKRKGINKIYTFTGFCNHHDSIIFSKIETQGKIDFNDYESCLLFALRTAYNEIWLKEVVIKMQECVIKSEVDIDTWMLEETIRQNKLAIIDMEFYTQAMWNDLQNKTESFNFEFRETDYQEICLNSIYTYDTSQEIMDYQMKYKRDMERPSEIFISYFPYTNKSILLMGYHKDDAQKVKGYVNLFFKENLKKLNRRLSSLISFNCETWVCSNNFYKEKLEGLDSEFFKAMQFSAKNGNERKTFNVDFFKDDFKKNFRSFIDKNVG</sequence>
<proteinExistence type="predicted"/>
<keyword evidence="2" id="KW-1185">Reference proteome</keyword>
<protein>
    <submittedName>
        <fullName evidence="1">Uncharacterized protein</fullName>
    </submittedName>
</protein>
<organism evidence="1 2">
    <name type="scientific">Christiangramia echinicola</name>
    <dbReference type="NCBI Taxonomy" id="279359"/>
    <lineage>
        <taxon>Bacteria</taxon>
        <taxon>Pseudomonadati</taxon>
        <taxon>Bacteroidota</taxon>
        <taxon>Flavobacteriia</taxon>
        <taxon>Flavobacteriales</taxon>
        <taxon>Flavobacteriaceae</taxon>
        <taxon>Christiangramia</taxon>
    </lineage>
</organism>
<reference evidence="1 2" key="1">
    <citation type="submission" date="2016-10" db="EMBL/GenBank/DDBJ databases">
        <authorList>
            <person name="Varghese N."/>
            <person name="Submissions S."/>
        </authorList>
    </citation>
    <scope>NUCLEOTIDE SEQUENCE [LARGE SCALE GENOMIC DNA]</scope>
    <source>
        <strain evidence="1 2">Mar_2010_102</strain>
    </source>
</reference>
<accession>A0A1H1L9Y0</accession>
<dbReference type="STRING" id="1250231.SAMN04488552_0653"/>
<dbReference type="AlphaFoldDB" id="A0A1H1L9Y0"/>
<evidence type="ECO:0000313" key="1">
    <source>
        <dbReference type="EMBL" id="SDR71293.1"/>
    </source>
</evidence>
<dbReference type="Proteomes" id="UP000198858">
    <property type="component" value="Chromosome I"/>
</dbReference>
<name>A0A1H1L9Y0_9FLAO</name>
<dbReference type="EMBL" id="LT629745">
    <property type="protein sequence ID" value="SDR71293.1"/>
    <property type="molecule type" value="Genomic_DNA"/>
</dbReference>
<evidence type="ECO:0000313" key="2">
    <source>
        <dbReference type="Proteomes" id="UP000198858"/>
    </source>
</evidence>